<evidence type="ECO:0000313" key="3">
    <source>
        <dbReference type="Proteomes" id="UP000184080"/>
    </source>
</evidence>
<sequence>MQIYNEKLMKGTKKLSKETLSKSMDTVDKLTHPSKRISRMGSIVGGTVGAGLILIGTTWLLSGRSMKGMGSLVAGIATVASNSINMKKNKKID</sequence>
<dbReference type="EMBL" id="FQZO01000002">
    <property type="protein sequence ID" value="SHI82883.1"/>
    <property type="molecule type" value="Genomic_DNA"/>
</dbReference>
<dbReference type="AlphaFoldDB" id="A0A1M6EBS3"/>
<feature type="transmembrane region" description="Helical" evidence="1">
    <location>
        <begin position="43"/>
        <end position="62"/>
    </location>
</feature>
<dbReference type="Proteomes" id="UP000184080">
    <property type="component" value="Unassembled WGS sequence"/>
</dbReference>
<dbReference type="STRING" id="1121298.SAMN05444401_1522"/>
<keyword evidence="1" id="KW-0812">Transmembrane</keyword>
<feature type="transmembrane region" description="Helical" evidence="1">
    <location>
        <begin position="68"/>
        <end position="85"/>
    </location>
</feature>
<organism evidence="2 3">
    <name type="scientific">Clostridium amylolyticum</name>
    <dbReference type="NCBI Taxonomy" id="1121298"/>
    <lineage>
        <taxon>Bacteria</taxon>
        <taxon>Bacillati</taxon>
        <taxon>Bacillota</taxon>
        <taxon>Clostridia</taxon>
        <taxon>Eubacteriales</taxon>
        <taxon>Clostridiaceae</taxon>
        <taxon>Clostridium</taxon>
    </lineage>
</organism>
<reference evidence="2 3" key="1">
    <citation type="submission" date="2016-11" db="EMBL/GenBank/DDBJ databases">
        <authorList>
            <person name="Jaros S."/>
            <person name="Januszkiewicz K."/>
            <person name="Wedrychowicz H."/>
        </authorList>
    </citation>
    <scope>NUCLEOTIDE SEQUENCE [LARGE SCALE GENOMIC DNA]</scope>
    <source>
        <strain evidence="2 3">DSM 21864</strain>
    </source>
</reference>
<name>A0A1M6EBS3_9CLOT</name>
<keyword evidence="1" id="KW-1133">Transmembrane helix</keyword>
<protein>
    <submittedName>
        <fullName evidence="2">Uncharacterized protein</fullName>
    </submittedName>
</protein>
<keyword evidence="3" id="KW-1185">Reference proteome</keyword>
<keyword evidence="1" id="KW-0472">Membrane</keyword>
<evidence type="ECO:0000256" key="1">
    <source>
        <dbReference type="SAM" id="Phobius"/>
    </source>
</evidence>
<proteinExistence type="predicted"/>
<accession>A0A1M6EBS3</accession>
<dbReference type="RefSeq" id="WP_073005217.1">
    <property type="nucleotide sequence ID" value="NZ_FQZO01000002.1"/>
</dbReference>
<evidence type="ECO:0000313" key="2">
    <source>
        <dbReference type="EMBL" id="SHI82883.1"/>
    </source>
</evidence>
<gene>
    <name evidence="2" type="ORF">SAMN05444401_1522</name>
</gene>